<reference evidence="2" key="1">
    <citation type="journal article" date="2023" name="Science">
        <title>Genome structures resolve the early diversification of teleost fishes.</title>
        <authorList>
            <person name="Parey E."/>
            <person name="Louis A."/>
            <person name="Montfort J."/>
            <person name="Bouchez O."/>
            <person name="Roques C."/>
            <person name="Iampietro C."/>
            <person name="Lluch J."/>
            <person name="Castinel A."/>
            <person name="Donnadieu C."/>
            <person name="Desvignes T."/>
            <person name="Floi Bucao C."/>
            <person name="Jouanno E."/>
            <person name="Wen M."/>
            <person name="Mejri S."/>
            <person name="Dirks R."/>
            <person name="Jansen H."/>
            <person name="Henkel C."/>
            <person name="Chen W.J."/>
            <person name="Zahm M."/>
            <person name="Cabau C."/>
            <person name="Klopp C."/>
            <person name="Thompson A.W."/>
            <person name="Robinson-Rechavi M."/>
            <person name="Braasch I."/>
            <person name="Lecointre G."/>
            <person name="Bobe J."/>
            <person name="Postlethwait J.H."/>
            <person name="Berthelot C."/>
            <person name="Roest Crollius H."/>
            <person name="Guiguen Y."/>
        </authorList>
    </citation>
    <scope>NUCLEOTIDE SEQUENCE</scope>
    <source>
        <strain evidence="2">Concon-B</strain>
    </source>
</reference>
<proteinExistence type="predicted"/>
<organism evidence="2 3">
    <name type="scientific">Conger conger</name>
    <name type="common">Conger eel</name>
    <name type="synonym">Muraena conger</name>
    <dbReference type="NCBI Taxonomy" id="82655"/>
    <lineage>
        <taxon>Eukaryota</taxon>
        <taxon>Metazoa</taxon>
        <taxon>Chordata</taxon>
        <taxon>Craniata</taxon>
        <taxon>Vertebrata</taxon>
        <taxon>Euteleostomi</taxon>
        <taxon>Actinopterygii</taxon>
        <taxon>Neopterygii</taxon>
        <taxon>Teleostei</taxon>
        <taxon>Anguilliformes</taxon>
        <taxon>Congridae</taxon>
        <taxon>Conger</taxon>
    </lineage>
</organism>
<keyword evidence="3" id="KW-1185">Reference proteome</keyword>
<dbReference type="AlphaFoldDB" id="A0A9Q1DP24"/>
<dbReference type="EMBL" id="JAFJMO010000005">
    <property type="protein sequence ID" value="KAJ8276048.1"/>
    <property type="molecule type" value="Genomic_DNA"/>
</dbReference>
<comment type="caution">
    <text evidence="2">The sequence shown here is derived from an EMBL/GenBank/DDBJ whole genome shotgun (WGS) entry which is preliminary data.</text>
</comment>
<protein>
    <submittedName>
        <fullName evidence="2">Uncharacterized protein</fullName>
    </submittedName>
</protein>
<gene>
    <name evidence="2" type="ORF">COCON_G00078000</name>
</gene>
<name>A0A9Q1DP24_CONCO</name>
<evidence type="ECO:0000313" key="3">
    <source>
        <dbReference type="Proteomes" id="UP001152803"/>
    </source>
</evidence>
<evidence type="ECO:0000256" key="1">
    <source>
        <dbReference type="SAM" id="MobiDB-lite"/>
    </source>
</evidence>
<sequence>MMQTKQVPETGRKRTCQKRVWQPNSWRASGFLFTSSLTHSVPRNQSKQWGEAHPEHHQCVGPI</sequence>
<feature type="region of interest" description="Disordered" evidence="1">
    <location>
        <begin position="44"/>
        <end position="63"/>
    </location>
</feature>
<dbReference type="Proteomes" id="UP001152803">
    <property type="component" value="Unassembled WGS sequence"/>
</dbReference>
<feature type="compositionally biased region" description="Basic and acidic residues" evidence="1">
    <location>
        <begin position="50"/>
        <end position="63"/>
    </location>
</feature>
<evidence type="ECO:0000313" key="2">
    <source>
        <dbReference type="EMBL" id="KAJ8276048.1"/>
    </source>
</evidence>
<accession>A0A9Q1DP24</accession>